<dbReference type="AlphaFoldDB" id="H1RY09"/>
<dbReference type="InterPro" id="IPR040097">
    <property type="entry name" value="FAAL/FAAC"/>
</dbReference>
<evidence type="ECO:0000256" key="1">
    <source>
        <dbReference type="ARBA" id="ARBA00006432"/>
    </source>
</evidence>
<keyword evidence="3" id="KW-0597">Phosphoprotein</keyword>
<dbReference type="Gene3D" id="3.30.300.30">
    <property type="match status" value="1"/>
</dbReference>
<dbReference type="InterPro" id="IPR045851">
    <property type="entry name" value="AMP-bd_C_sf"/>
</dbReference>
<dbReference type="PATRIC" id="fig|1127483.3.peg.126"/>
<dbReference type="OrthoDB" id="6297021at2"/>
<dbReference type="InterPro" id="IPR020806">
    <property type="entry name" value="PKS_PP-bd"/>
</dbReference>
<dbReference type="PANTHER" id="PTHR22754">
    <property type="entry name" value="DISCO-INTERACTING PROTEIN 2 DIP2 -RELATED"/>
    <property type="match status" value="1"/>
</dbReference>
<dbReference type="InterPro" id="IPR009081">
    <property type="entry name" value="PP-bd_ACP"/>
</dbReference>
<dbReference type="Pfam" id="PF00501">
    <property type="entry name" value="AMP-binding"/>
    <property type="match status" value="1"/>
</dbReference>
<dbReference type="SMART" id="SM00823">
    <property type="entry name" value="PKS_PP"/>
    <property type="match status" value="1"/>
</dbReference>
<name>H1RY09_9BURK</name>
<dbReference type="PROSITE" id="PS00455">
    <property type="entry name" value="AMP_BINDING"/>
    <property type="match status" value="1"/>
</dbReference>
<dbReference type="SUPFAM" id="SSF47336">
    <property type="entry name" value="ACP-like"/>
    <property type="match status" value="1"/>
</dbReference>
<dbReference type="EMBL" id="AHJE01000002">
    <property type="protein sequence ID" value="EHP44782.1"/>
    <property type="molecule type" value="Genomic_DNA"/>
</dbReference>
<dbReference type="Proteomes" id="UP000005808">
    <property type="component" value="Unassembled WGS sequence"/>
</dbReference>
<dbReference type="InterPro" id="IPR036736">
    <property type="entry name" value="ACP-like_sf"/>
</dbReference>
<dbReference type="PANTHER" id="PTHR22754:SF32">
    <property type="entry name" value="DISCO-INTERACTING PROTEIN 2"/>
    <property type="match status" value="1"/>
</dbReference>
<dbReference type="GO" id="GO:0005886">
    <property type="term" value="C:plasma membrane"/>
    <property type="evidence" value="ECO:0007669"/>
    <property type="project" value="TreeGrafter"/>
</dbReference>
<evidence type="ECO:0000256" key="2">
    <source>
        <dbReference type="ARBA" id="ARBA00022450"/>
    </source>
</evidence>
<dbReference type="GO" id="GO:0016874">
    <property type="term" value="F:ligase activity"/>
    <property type="evidence" value="ECO:0007669"/>
    <property type="project" value="UniProtKB-KW"/>
</dbReference>
<dbReference type="Gene3D" id="3.40.50.12780">
    <property type="entry name" value="N-terminal domain of ligase-like"/>
    <property type="match status" value="1"/>
</dbReference>
<gene>
    <name evidence="7" type="ORF">OR16_00590</name>
</gene>
<dbReference type="GO" id="GO:0031177">
    <property type="term" value="F:phosphopantetheine binding"/>
    <property type="evidence" value="ECO:0007669"/>
    <property type="project" value="InterPro"/>
</dbReference>
<feature type="domain" description="Carrier" evidence="6">
    <location>
        <begin position="569"/>
        <end position="644"/>
    </location>
</feature>
<dbReference type="CDD" id="cd05931">
    <property type="entry name" value="FAAL"/>
    <property type="match status" value="1"/>
</dbReference>
<dbReference type="Gene3D" id="1.10.1200.10">
    <property type="entry name" value="ACP-like"/>
    <property type="match status" value="1"/>
</dbReference>
<accession>H1RY09</accession>
<evidence type="ECO:0000313" key="8">
    <source>
        <dbReference type="Proteomes" id="UP000005808"/>
    </source>
</evidence>
<evidence type="ECO:0000256" key="5">
    <source>
        <dbReference type="SAM" id="MobiDB-lite"/>
    </source>
</evidence>
<dbReference type="Pfam" id="PF00550">
    <property type="entry name" value="PP-binding"/>
    <property type="match status" value="1"/>
</dbReference>
<keyword evidence="2" id="KW-0596">Phosphopantetheine</keyword>
<dbReference type="GO" id="GO:0006633">
    <property type="term" value="P:fatty acid biosynthetic process"/>
    <property type="evidence" value="ECO:0007669"/>
    <property type="project" value="TreeGrafter"/>
</dbReference>
<dbReference type="PROSITE" id="PS50075">
    <property type="entry name" value="CARRIER"/>
    <property type="match status" value="1"/>
</dbReference>
<dbReference type="GO" id="GO:0071766">
    <property type="term" value="P:Actinobacterium-type cell wall biogenesis"/>
    <property type="evidence" value="ECO:0007669"/>
    <property type="project" value="UniProtKB-ARBA"/>
</dbReference>
<dbReference type="SUPFAM" id="SSF56801">
    <property type="entry name" value="Acetyl-CoA synthetase-like"/>
    <property type="match status" value="1"/>
</dbReference>
<feature type="compositionally biased region" description="Basic residues" evidence="5">
    <location>
        <begin position="656"/>
        <end position="665"/>
    </location>
</feature>
<evidence type="ECO:0000256" key="3">
    <source>
        <dbReference type="ARBA" id="ARBA00022553"/>
    </source>
</evidence>
<dbReference type="InterPro" id="IPR042099">
    <property type="entry name" value="ANL_N_sf"/>
</dbReference>
<dbReference type="RefSeq" id="WP_006156015.1">
    <property type="nucleotide sequence ID" value="NZ_AHJE01000002.1"/>
</dbReference>
<dbReference type="InterPro" id="IPR020845">
    <property type="entry name" value="AMP-binding_CS"/>
</dbReference>
<reference evidence="7 8" key="1">
    <citation type="journal article" date="2012" name="J. Bacteriol.">
        <title>De Novo Genome Project of Cupriavidus basilensis OR16.</title>
        <authorList>
            <person name="Cserhati M."/>
            <person name="Kriszt B."/>
            <person name="Szoboszlay S."/>
            <person name="Toth A."/>
            <person name="Szabo I."/>
            <person name="Tancsics A."/>
            <person name="Nagy I."/>
            <person name="Horvath B."/>
            <person name="Nagy I."/>
            <person name="Kukolya J."/>
        </authorList>
    </citation>
    <scope>NUCLEOTIDE SEQUENCE [LARGE SCALE GENOMIC DNA]</scope>
    <source>
        <strain evidence="7 8">OR16</strain>
    </source>
</reference>
<evidence type="ECO:0000256" key="4">
    <source>
        <dbReference type="ARBA" id="ARBA00022598"/>
    </source>
</evidence>
<sequence length="673" mass="73822">MKTIQEVTQQHAAQHGKLVIYRELDSRGQEIGQITFAELHQRAMAVAQYLLAQPDPAPSVLLLFPPGIDFMVAFVGTIMAGKIAVPTARPGAVGLKRALPRLQRIAADCAARAILADAGFVDDMREHGRGRWLTEHQLLPWPIPTVDASIPLPPPQLDAVAYLQYSSGSTGAPKGVMITHRNIAANTAAIERRMGCPGRVVSVEWMPHFHDYSLVNGLLLALYAGAEHVILPSMTLLRAPQVWLQTVSTYRAWRSGGPNFAYQQCVDRIADADIVGLDLSHWKWVHCGAEPIKAATVEAFLRRFAPAGLSPDAFHPGYGMAEATLFVTSTCLGDAWRASPVRPSDRQSLTVSCGVPAAGLALRIVDPQAQRVLPEGQVGEIWLSTDNPSVSPGYWQAEALNREVFQARLEGTSGEYLRTGDLGYLCAGELTISGRLKDLMIFQGRNIVPTDIEWLAQSECQWLRTDGGAAFAMDDALSTRLVLVQEADKRCPENCLPGYAHAIQQTLALHLGLTLDEIVFIRTGSLPKTSSGKIQRRECRELFTQGTLPVLFRYQRDGHGKTPSTPPYDTPLDALRELLAAQLGCGLEQVDVARSLFDFGMDSPALVLFHERIHRQHPEWALDVTDLFQCASLTNLADLVGGGQTLGEDTCDGQRARRTQQRNRRRMSDGLDN</sequence>
<comment type="caution">
    <text evidence="7">The sequence shown here is derived from an EMBL/GenBank/DDBJ whole genome shotgun (WGS) entry which is preliminary data.</text>
</comment>
<feature type="region of interest" description="Disordered" evidence="5">
    <location>
        <begin position="647"/>
        <end position="673"/>
    </location>
</feature>
<dbReference type="FunFam" id="3.40.50.12780:FF:000013">
    <property type="entry name" value="Long-chain-fatty-acid--AMP ligase FadD32"/>
    <property type="match status" value="1"/>
</dbReference>
<organism evidence="7 8">
    <name type="scientific">Cupriavidus basilensis OR16</name>
    <dbReference type="NCBI Taxonomy" id="1127483"/>
    <lineage>
        <taxon>Bacteria</taxon>
        <taxon>Pseudomonadati</taxon>
        <taxon>Pseudomonadota</taxon>
        <taxon>Betaproteobacteria</taxon>
        <taxon>Burkholderiales</taxon>
        <taxon>Burkholderiaceae</taxon>
        <taxon>Cupriavidus</taxon>
    </lineage>
</organism>
<evidence type="ECO:0000313" key="7">
    <source>
        <dbReference type="EMBL" id="EHP44782.1"/>
    </source>
</evidence>
<keyword evidence="4" id="KW-0436">Ligase</keyword>
<proteinExistence type="inferred from homology"/>
<protein>
    <submittedName>
        <fullName evidence="7">AMP-binding protein</fullName>
    </submittedName>
</protein>
<evidence type="ECO:0000259" key="6">
    <source>
        <dbReference type="PROSITE" id="PS50075"/>
    </source>
</evidence>
<comment type="similarity">
    <text evidence="1">Belongs to the ATP-dependent AMP-binding enzyme family.</text>
</comment>
<dbReference type="InterPro" id="IPR000873">
    <property type="entry name" value="AMP-dep_synth/lig_dom"/>
</dbReference>
<dbReference type="GO" id="GO:0070566">
    <property type="term" value="F:adenylyltransferase activity"/>
    <property type="evidence" value="ECO:0007669"/>
    <property type="project" value="TreeGrafter"/>
</dbReference>